<dbReference type="GO" id="GO:0005576">
    <property type="term" value="C:extracellular region"/>
    <property type="evidence" value="ECO:0007669"/>
    <property type="project" value="UniProtKB-SubCell"/>
</dbReference>
<keyword evidence="9" id="KW-0961">Cell wall biogenesis/degradation</keyword>
<evidence type="ECO:0000313" key="12">
    <source>
        <dbReference type="EMBL" id="OCL02402.1"/>
    </source>
</evidence>
<protein>
    <submittedName>
        <fullName evidence="12">Glycoside hydrolase family 28 protein</fullName>
    </submittedName>
</protein>
<evidence type="ECO:0000256" key="7">
    <source>
        <dbReference type="ARBA" id="ARBA00023180"/>
    </source>
</evidence>
<accession>A0A8E2JMC7</accession>
<proteinExistence type="inferred from homology"/>
<dbReference type="EMBL" id="KV750961">
    <property type="protein sequence ID" value="OCL02402.1"/>
    <property type="molecule type" value="Genomic_DNA"/>
</dbReference>
<dbReference type="InterPro" id="IPR000743">
    <property type="entry name" value="Glyco_hydro_28"/>
</dbReference>
<evidence type="ECO:0000256" key="8">
    <source>
        <dbReference type="ARBA" id="ARBA00023295"/>
    </source>
</evidence>
<evidence type="ECO:0000256" key="6">
    <source>
        <dbReference type="ARBA" id="ARBA00023157"/>
    </source>
</evidence>
<name>A0A8E2JMC7_9PEZI</name>
<dbReference type="AlphaFoldDB" id="A0A8E2JMC7"/>
<organism evidence="12 13">
    <name type="scientific">Glonium stellatum</name>
    <dbReference type="NCBI Taxonomy" id="574774"/>
    <lineage>
        <taxon>Eukaryota</taxon>
        <taxon>Fungi</taxon>
        <taxon>Dikarya</taxon>
        <taxon>Ascomycota</taxon>
        <taxon>Pezizomycotina</taxon>
        <taxon>Dothideomycetes</taxon>
        <taxon>Pleosporomycetidae</taxon>
        <taxon>Gloniales</taxon>
        <taxon>Gloniaceae</taxon>
        <taxon>Glonium</taxon>
    </lineage>
</organism>
<evidence type="ECO:0000256" key="5">
    <source>
        <dbReference type="ARBA" id="ARBA00022801"/>
    </source>
</evidence>
<evidence type="ECO:0000256" key="11">
    <source>
        <dbReference type="SAM" id="SignalP"/>
    </source>
</evidence>
<dbReference type="PANTHER" id="PTHR31736">
    <property type="match status" value="1"/>
</dbReference>
<reference evidence="12 13" key="1">
    <citation type="journal article" date="2016" name="Nat. Commun.">
        <title>Ectomycorrhizal ecology is imprinted in the genome of the dominant symbiotic fungus Cenococcum geophilum.</title>
        <authorList>
            <consortium name="DOE Joint Genome Institute"/>
            <person name="Peter M."/>
            <person name="Kohler A."/>
            <person name="Ohm R.A."/>
            <person name="Kuo A."/>
            <person name="Krutzmann J."/>
            <person name="Morin E."/>
            <person name="Arend M."/>
            <person name="Barry K.W."/>
            <person name="Binder M."/>
            <person name="Choi C."/>
            <person name="Clum A."/>
            <person name="Copeland A."/>
            <person name="Grisel N."/>
            <person name="Haridas S."/>
            <person name="Kipfer T."/>
            <person name="LaButti K."/>
            <person name="Lindquist E."/>
            <person name="Lipzen A."/>
            <person name="Maire R."/>
            <person name="Meier B."/>
            <person name="Mihaltcheva S."/>
            <person name="Molinier V."/>
            <person name="Murat C."/>
            <person name="Poggeler S."/>
            <person name="Quandt C.A."/>
            <person name="Sperisen C."/>
            <person name="Tritt A."/>
            <person name="Tisserant E."/>
            <person name="Crous P.W."/>
            <person name="Henrissat B."/>
            <person name="Nehls U."/>
            <person name="Egli S."/>
            <person name="Spatafora J.W."/>
            <person name="Grigoriev I.V."/>
            <person name="Martin F.M."/>
        </authorList>
    </citation>
    <scope>NUCLEOTIDE SEQUENCE [LARGE SCALE GENOMIC DNA]</scope>
    <source>
        <strain evidence="12 13">CBS 207.34</strain>
    </source>
</reference>
<sequence length="447" mass="47039">MKSLALLTAAALLAVTAGQLTGSVGPTTSITQKRAKKVCNVLSYGAKADKSTDLGPAIQSAWQDCKSGGVVYIPSGEYAMSTWQTLSGGASWALQLDGIIYRTGTSGGHMIIIENTNDFELFSQTSQGAIQGYGYTFLSQGNYGPRLIRLVNVVDFSFHDLMLVDSPAFHLILATCKNGEVYNSILRGANRGGLDGIDVSGSNIYIHDVEVTNKDECVTIKSPAANMLVENIYCNWSGGCAIGSLSTGTAISSIKYNNIYTWQSNQMLMIKSSGGSGYVRDCSFTNFIGHSNAYALDIDQYWSSQSVGSGSGVQLSDLTVSDWKGTIIDPKRAAINMVCADGAPCTNISLSNLAFWSDSGAAIHYTCRSAYGQGYCLHSGSGSSYSAASSTVSSAPAGYNGPKMGNDLASGLGISRSIDIPTSIPTSFFPGATPLKPLLNGSSHRSL</sequence>
<dbReference type="Gene3D" id="2.160.20.10">
    <property type="entry name" value="Single-stranded right-handed beta-helix, Pectin lyase-like"/>
    <property type="match status" value="1"/>
</dbReference>
<evidence type="ECO:0000256" key="2">
    <source>
        <dbReference type="ARBA" id="ARBA00008834"/>
    </source>
</evidence>
<evidence type="ECO:0000256" key="3">
    <source>
        <dbReference type="ARBA" id="ARBA00022525"/>
    </source>
</evidence>
<dbReference type="GO" id="GO:0071555">
    <property type="term" value="P:cell wall organization"/>
    <property type="evidence" value="ECO:0007669"/>
    <property type="project" value="UniProtKB-KW"/>
</dbReference>
<dbReference type="Pfam" id="PF00295">
    <property type="entry name" value="Glyco_hydro_28"/>
    <property type="match status" value="1"/>
</dbReference>
<dbReference type="PANTHER" id="PTHR31736:SF19">
    <property type="entry name" value="PECTIN LYASE SUPERFAMILY PROTEIN-RELATED"/>
    <property type="match status" value="1"/>
</dbReference>
<dbReference type="InterPro" id="IPR012334">
    <property type="entry name" value="Pectin_lyas_fold"/>
</dbReference>
<keyword evidence="13" id="KW-1185">Reference proteome</keyword>
<dbReference type="GO" id="GO:0046576">
    <property type="term" value="F:rhamnogalacturonan alpha-L-rhamnopyranosyl-(1-&gt;4)-alpha-D-galactopyranosyluronide lyase activity"/>
    <property type="evidence" value="ECO:0007669"/>
    <property type="project" value="UniProtKB-ARBA"/>
</dbReference>
<evidence type="ECO:0000313" key="13">
    <source>
        <dbReference type="Proteomes" id="UP000250140"/>
    </source>
</evidence>
<dbReference type="GO" id="GO:0004650">
    <property type="term" value="F:polygalacturonase activity"/>
    <property type="evidence" value="ECO:0007669"/>
    <property type="project" value="InterPro"/>
</dbReference>
<keyword evidence="8 10" id="KW-0326">Glycosidase</keyword>
<dbReference type="GO" id="GO:0005975">
    <property type="term" value="P:carbohydrate metabolic process"/>
    <property type="evidence" value="ECO:0007669"/>
    <property type="project" value="InterPro"/>
</dbReference>
<dbReference type="InterPro" id="IPR011050">
    <property type="entry name" value="Pectin_lyase_fold/virulence"/>
</dbReference>
<comment type="subcellular location">
    <subcellularLocation>
        <location evidence="1">Secreted</location>
    </subcellularLocation>
</comment>
<keyword evidence="5 10" id="KW-0378">Hydrolase</keyword>
<evidence type="ECO:0000256" key="10">
    <source>
        <dbReference type="RuleBase" id="RU361169"/>
    </source>
</evidence>
<keyword evidence="3" id="KW-0964">Secreted</keyword>
<keyword evidence="7" id="KW-0325">Glycoprotein</keyword>
<evidence type="ECO:0000256" key="9">
    <source>
        <dbReference type="ARBA" id="ARBA00023316"/>
    </source>
</evidence>
<feature type="chain" id="PRO_5034514060" evidence="11">
    <location>
        <begin position="19"/>
        <end position="447"/>
    </location>
</feature>
<dbReference type="Proteomes" id="UP000250140">
    <property type="component" value="Unassembled WGS sequence"/>
</dbReference>
<comment type="similarity">
    <text evidence="2 10">Belongs to the glycosyl hydrolase 28 family.</text>
</comment>
<evidence type="ECO:0000256" key="1">
    <source>
        <dbReference type="ARBA" id="ARBA00004613"/>
    </source>
</evidence>
<dbReference type="SUPFAM" id="SSF51126">
    <property type="entry name" value="Pectin lyase-like"/>
    <property type="match status" value="1"/>
</dbReference>
<feature type="signal peptide" evidence="11">
    <location>
        <begin position="1"/>
        <end position="18"/>
    </location>
</feature>
<keyword evidence="6" id="KW-1015">Disulfide bond</keyword>
<evidence type="ECO:0000256" key="4">
    <source>
        <dbReference type="ARBA" id="ARBA00022729"/>
    </source>
</evidence>
<dbReference type="OrthoDB" id="2268901at2759"/>
<gene>
    <name evidence="12" type="ORF">AOQ84DRAFT_304761</name>
</gene>
<keyword evidence="4 11" id="KW-0732">Signal</keyword>